<feature type="transmembrane region" description="Helical" evidence="1">
    <location>
        <begin position="27"/>
        <end position="46"/>
    </location>
</feature>
<protein>
    <submittedName>
        <fullName evidence="2">Uncharacterized protein</fullName>
    </submittedName>
</protein>
<organism evidence="2 3">
    <name type="scientific">Botryobasidium botryosum (strain FD-172 SS1)</name>
    <dbReference type="NCBI Taxonomy" id="930990"/>
    <lineage>
        <taxon>Eukaryota</taxon>
        <taxon>Fungi</taxon>
        <taxon>Dikarya</taxon>
        <taxon>Basidiomycota</taxon>
        <taxon>Agaricomycotina</taxon>
        <taxon>Agaricomycetes</taxon>
        <taxon>Cantharellales</taxon>
        <taxon>Botryobasidiaceae</taxon>
        <taxon>Botryobasidium</taxon>
    </lineage>
</organism>
<keyword evidence="3" id="KW-1185">Reference proteome</keyword>
<dbReference type="InParanoid" id="A0A067M110"/>
<dbReference type="AlphaFoldDB" id="A0A067M110"/>
<evidence type="ECO:0000313" key="3">
    <source>
        <dbReference type="Proteomes" id="UP000027195"/>
    </source>
</evidence>
<keyword evidence="1" id="KW-0812">Transmembrane</keyword>
<name>A0A067M110_BOTB1</name>
<dbReference type="Proteomes" id="UP000027195">
    <property type="component" value="Unassembled WGS sequence"/>
</dbReference>
<sequence length="158" mass="17985">MLVYRATKCPTFSSSRDGEDDGHDGTLIFSMSAAYSASIYLFNLFADKDAESYRKRLVVARACASLGIEACKTNPNLLHSAIFLPWCAAYEVLAWEMIRLNSVGEKDAAAAVRVEIETLMDLLKLFSRHFDTFKKQWPVQNLRRFNIHTADLAKWNKR</sequence>
<dbReference type="HOGENOM" id="CLU_1686280_0_0_1"/>
<gene>
    <name evidence="2" type="ORF">BOTBODRAFT_569451</name>
</gene>
<proteinExistence type="predicted"/>
<reference evidence="3" key="1">
    <citation type="journal article" date="2014" name="Proc. Natl. Acad. Sci. U.S.A.">
        <title>Extensive sampling of basidiomycete genomes demonstrates inadequacy of the white-rot/brown-rot paradigm for wood decay fungi.</title>
        <authorList>
            <person name="Riley R."/>
            <person name="Salamov A.A."/>
            <person name="Brown D.W."/>
            <person name="Nagy L.G."/>
            <person name="Floudas D."/>
            <person name="Held B.W."/>
            <person name="Levasseur A."/>
            <person name="Lombard V."/>
            <person name="Morin E."/>
            <person name="Otillar R."/>
            <person name="Lindquist E.A."/>
            <person name="Sun H."/>
            <person name="LaButti K.M."/>
            <person name="Schmutz J."/>
            <person name="Jabbour D."/>
            <person name="Luo H."/>
            <person name="Baker S.E."/>
            <person name="Pisabarro A.G."/>
            <person name="Walton J.D."/>
            <person name="Blanchette R.A."/>
            <person name="Henrissat B."/>
            <person name="Martin F."/>
            <person name="Cullen D."/>
            <person name="Hibbett D.S."/>
            <person name="Grigoriev I.V."/>
        </authorList>
    </citation>
    <scope>NUCLEOTIDE SEQUENCE [LARGE SCALE GENOMIC DNA]</scope>
    <source>
        <strain evidence="3">FD-172 SS1</strain>
    </source>
</reference>
<evidence type="ECO:0000256" key="1">
    <source>
        <dbReference type="SAM" id="Phobius"/>
    </source>
</evidence>
<keyword evidence="1" id="KW-1133">Transmembrane helix</keyword>
<accession>A0A067M110</accession>
<dbReference type="EMBL" id="KL198092">
    <property type="protein sequence ID" value="KDQ08350.1"/>
    <property type="molecule type" value="Genomic_DNA"/>
</dbReference>
<keyword evidence="1" id="KW-0472">Membrane</keyword>
<evidence type="ECO:0000313" key="2">
    <source>
        <dbReference type="EMBL" id="KDQ08350.1"/>
    </source>
</evidence>